<reference evidence="2 3" key="1">
    <citation type="journal article" date="2012" name="J. Bacteriol.">
        <title>Complete genome sequences of Desulfosporosinus orientis DSM765T, Desulfosporosinus youngiae DSM17734T, Desulfosporosinus meridiei DSM13257T, and Desulfosporosinus acidiphilus DSM22704T.</title>
        <authorList>
            <person name="Pester M."/>
            <person name="Brambilla E."/>
            <person name="Alazard D."/>
            <person name="Rattei T."/>
            <person name="Weinmaier T."/>
            <person name="Han J."/>
            <person name="Lucas S."/>
            <person name="Lapidus A."/>
            <person name="Cheng J.F."/>
            <person name="Goodwin L."/>
            <person name="Pitluck S."/>
            <person name="Peters L."/>
            <person name="Ovchinnikova G."/>
            <person name="Teshima H."/>
            <person name="Detter J.C."/>
            <person name="Han C.S."/>
            <person name="Tapia R."/>
            <person name="Land M.L."/>
            <person name="Hauser L."/>
            <person name="Kyrpides N.C."/>
            <person name="Ivanova N.N."/>
            <person name="Pagani I."/>
            <person name="Huntmann M."/>
            <person name="Wei C.L."/>
            <person name="Davenport K.W."/>
            <person name="Daligault H."/>
            <person name="Chain P.S."/>
            <person name="Chen A."/>
            <person name="Mavromatis K."/>
            <person name="Markowitz V."/>
            <person name="Szeto E."/>
            <person name="Mikhailova N."/>
            <person name="Pati A."/>
            <person name="Wagner M."/>
            <person name="Woyke T."/>
            <person name="Ollivier B."/>
            <person name="Klenk H.P."/>
            <person name="Spring S."/>
            <person name="Loy A."/>
        </authorList>
    </citation>
    <scope>NUCLEOTIDE SEQUENCE [LARGE SCALE GENOMIC DNA]</scope>
    <source>
        <strain evidence="3">DSM 22704 / JCM 16185 / SJ4</strain>
    </source>
</reference>
<dbReference type="RefSeq" id="WP_014825967.1">
    <property type="nucleotide sequence ID" value="NC_018068.1"/>
</dbReference>
<dbReference type="Gene3D" id="1.20.1260.10">
    <property type="match status" value="2"/>
</dbReference>
<feature type="transmembrane region" description="Helical" evidence="1">
    <location>
        <begin position="94"/>
        <end position="115"/>
    </location>
</feature>
<feature type="transmembrane region" description="Helical" evidence="1">
    <location>
        <begin position="264"/>
        <end position="285"/>
    </location>
</feature>
<dbReference type="STRING" id="646529.Desaci_0910"/>
<dbReference type="InterPro" id="IPR012347">
    <property type="entry name" value="Ferritin-like"/>
</dbReference>
<gene>
    <name evidence="2" type="ordered locus">Desaci_0910</name>
</gene>
<evidence type="ECO:0008006" key="4">
    <source>
        <dbReference type="Google" id="ProtNLM"/>
    </source>
</evidence>
<evidence type="ECO:0000313" key="3">
    <source>
        <dbReference type="Proteomes" id="UP000002892"/>
    </source>
</evidence>
<proteinExistence type="predicted"/>
<dbReference type="EMBL" id="CP003639">
    <property type="protein sequence ID" value="AFM39956.1"/>
    <property type="molecule type" value="Genomic_DNA"/>
</dbReference>
<name>I4D2D2_DESAJ</name>
<dbReference type="KEGG" id="dai:Desaci_0910"/>
<keyword evidence="1" id="KW-1133">Transmembrane helix</keyword>
<dbReference type="OrthoDB" id="1675670at2"/>
<accession>I4D2D2</accession>
<dbReference type="eggNOG" id="ENOG502ZCIT">
    <property type="taxonomic scope" value="Bacteria"/>
</dbReference>
<organism evidence="2 3">
    <name type="scientific">Desulfosporosinus acidiphilus (strain DSM 22704 / JCM 16185 / SJ4)</name>
    <dbReference type="NCBI Taxonomy" id="646529"/>
    <lineage>
        <taxon>Bacteria</taxon>
        <taxon>Bacillati</taxon>
        <taxon>Bacillota</taxon>
        <taxon>Clostridia</taxon>
        <taxon>Eubacteriales</taxon>
        <taxon>Desulfitobacteriaceae</taxon>
        <taxon>Desulfosporosinus</taxon>
    </lineage>
</organism>
<keyword evidence="1" id="KW-0812">Transmembrane</keyword>
<evidence type="ECO:0000256" key="1">
    <source>
        <dbReference type="SAM" id="Phobius"/>
    </source>
</evidence>
<sequence>MHAEISKEALTANEIYAIWSAFMKNSMEIRFLEYFLETTEDLYIRKIIQKMLNHRRKGIEYIANILVQENITVPLGLTDDDVCTEAPKIFSDNFILFFCYDLVLFSISVFSNALIDCVRNDVRKYFQTSLEHNIEMQYIILEVKISKGVHLSFPKVAIDNEIDLVDKMNFLKGIFGDSRPINVGEIANLSKIIDRAQFSKMVFVAFSKISKTHHISQHFNKGRDEIQRVLDVLTHILDEENIPMSSSSEYQISDIETSPFSDKLMLFFVNMCLGMFCFTMITQALTSCLRNDLILKISKISSDLKFYYLDSVKLSIKEGWLERPPQSINR</sequence>
<keyword evidence="3" id="KW-1185">Reference proteome</keyword>
<dbReference type="Pfam" id="PF11553">
    <property type="entry name" value="DUF3231"/>
    <property type="match status" value="2"/>
</dbReference>
<keyword evidence="1" id="KW-0472">Membrane</keyword>
<dbReference type="AlphaFoldDB" id="I4D2D2"/>
<evidence type="ECO:0000313" key="2">
    <source>
        <dbReference type="EMBL" id="AFM39956.1"/>
    </source>
</evidence>
<protein>
    <recommendedName>
        <fullName evidence="4">DUF3231 family protein</fullName>
    </recommendedName>
</protein>
<dbReference type="HOGENOM" id="CLU_068841_0_0_9"/>
<dbReference type="InterPro" id="IPR021617">
    <property type="entry name" value="DUF3231"/>
</dbReference>
<dbReference type="Proteomes" id="UP000002892">
    <property type="component" value="Chromosome"/>
</dbReference>